<dbReference type="AlphaFoldDB" id="A0A4R2JC92"/>
<name>A0A4R2JC92_9PSEU</name>
<gene>
    <name evidence="1" type="ORF">EV192_109339</name>
</gene>
<sequence length="126" mass="13961">MQHADQSSWGNEPCPAWCDGDHPSWPDHMGAGWMCFVRLSTEDPVLDGQTDGGPAYQPKELEIYVQQGMREVGPRVAIGQRPTGEPKINLLPDEARHLGEGLIRLAAMADDDRQLVKCEPCDKHEA</sequence>
<organism evidence="1 2">
    <name type="scientific">Actinocrispum wychmicini</name>
    <dbReference type="NCBI Taxonomy" id="1213861"/>
    <lineage>
        <taxon>Bacteria</taxon>
        <taxon>Bacillati</taxon>
        <taxon>Actinomycetota</taxon>
        <taxon>Actinomycetes</taxon>
        <taxon>Pseudonocardiales</taxon>
        <taxon>Pseudonocardiaceae</taxon>
        <taxon>Actinocrispum</taxon>
    </lineage>
</organism>
<keyword evidence="2" id="KW-1185">Reference proteome</keyword>
<evidence type="ECO:0000313" key="1">
    <source>
        <dbReference type="EMBL" id="TCO54358.1"/>
    </source>
</evidence>
<proteinExistence type="predicted"/>
<accession>A0A4R2JC92</accession>
<dbReference type="EMBL" id="SLWS01000009">
    <property type="protein sequence ID" value="TCO54358.1"/>
    <property type="molecule type" value="Genomic_DNA"/>
</dbReference>
<dbReference type="Proteomes" id="UP000295680">
    <property type="component" value="Unassembled WGS sequence"/>
</dbReference>
<reference evidence="1 2" key="1">
    <citation type="submission" date="2019-03" db="EMBL/GenBank/DDBJ databases">
        <title>Genomic Encyclopedia of Type Strains, Phase IV (KMG-IV): sequencing the most valuable type-strain genomes for metagenomic binning, comparative biology and taxonomic classification.</title>
        <authorList>
            <person name="Goeker M."/>
        </authorList>
    </citation>
    <scope>NUCLEOTIDE SEQUENCE [LARGE SCALE GENOMIC DNA]</scope>
    <source>
        <strain evidence="1 2">DSM 45934</strain>
    </source>
</reference>
<evidence type="ECO:0000313" key="2">
    <source>
        <dbReference type="Proteomes" id="UP000295680"/>
    </source>
</evidence>
<protein>
    <submittedName>
        <fullName evidence="1">Uncharacterized protein</fullName>
    </submittedName>
</protein>
<comment type="caution">
    <text evidence="1">The sequence shown here is derived from an EMBL/GenBank/DDBJ whole genome shotgun (WGS) entry which is preliminary data.</text>
</comment>